<comment type="catalytic activity">
    <reaction evidence="25">
        <text>2',3'-cGAMP(in) + ATP + H2O = 2',3'-cGAMP(out) + ADP + phosphate + H(+)</text>
        <dbReference type="Rhea" id="RHEA:74887"/>
        <dbReference type="ChEBI" id="CHEBI:15377"/>
        <dbReference type="ChEBI" id="CHEBI:15378"/>
        <dbReference type="ChEBI" id="CHEBI:30616"/>
        <dbReference type="ChEBI" id="CHEBI:43474"/>
        <dbReference type="ChEBI" id="CHEBI:143093"/>
        <dbReference type="ChEBI" id="CHEBI:456216"/>
    </reaction>
</comment>
<keyword evidence="12 32" id="KW-1133">Transmembrane helix</keyword>
<evidence type="ECO:0000256" key="7">
    <source>
        <dbReference type="ARBA" id="ARBA00022737"/>
    </source>
</evidence>
<evidence type="ECO:0000256" key="21">
    <source>
        <dbReference type="ARBA" id="ARBA00047331"/>
    </source>
</evidence>
<feature type="transmembrane region" description="Helical" evidence="32">
    <location>
        <begin position="9"/>
        <end position="28"/>
    </location>
</feature>
<dbReference type="InterPro" id="IPR003439">
    <property type="entry name" value="ABC_transporter-like_ATP-bd"/>
</dbReference>
<evidence type="ECO:0000256" key="20">
    <source>
        <dbReference type="ARBA" id="ARBA00042274"/>
    </source>
</evidence>
<dbReference type="InterPro" id="IPR036640">
    <property type="entry name" value="ABC1_TM_sf"/>
</dbReference>
<dbReference type="PANTHER" id="PTHR24223">
    <property type="entry name" value="ATP-BINDING CASSETTE SUB-FAMILY C"/>
    <property type="match status" value="1"/>
</dbReference>
<feature type="transmembrane region" description="Helical" evidence="32">
    <location>
        <begin position="979"/>
        <end position="1010"/>
    </location>
</feature>
<dbReference type="GO" id="GO:0034634">
    <property type="term" value="F:glutathione transmembrane transporter activity"/>
    <property type="evidence" value="ECO:0007669"/>
    <property type="project" value="TreeGrafter"/>
</dbReference>
<dbReference type="PROSITE" id="PS00211">
    <property type="entry name" value="ABC_TRANSPORTER_1"/>
    <property type="match status" value="2"/>
</dbReference>
<comment type="subcellular location">
    <subcellularLocation>
        <location evidence="1">Cell membrane</location>
        <topology evidence="1">Multi-pass membrane protein</topology>
    </subcellularLocation>
</comment>
<evidence type="ECO:0000313" key="35">
    <source>
        <dbReference type="Ensembl" id="ENSSBOP00000036729.1"/>
    </source>
</evidence>
<comment type="catalytic activity">
    <reaction evidence="26">
        <text>daunorubicin(in) + ATP + H2O = daunorubicin(out) + ADP + phosphate + H(+)</text>
        <dbReference type="Rhea" id="RHEA:33147"/>
        <dbReference type="ChEBI" id="CHEBI:15377"/>
        <dbReference type="ChEBI" id="CHEBI:15378"/>
        <dbReference type="ChEBI" id="CHEBI:30616"/>
        <dbReference type="ChEBI" id="CHEBI:43474"/>
        <dbReference type="ChEBI" id="CHEBI:64677"/>
        <dbReference type="ChEBI" id="CHEBI:456216"/>
    </reaction>
    <physiologicalReaction direction="left-to-right" evidence="26">
        <dbReference type="Rhea" id="RHEA:33148"/>
    </physiologicalReaction>
</comment>
<comment type="catalytic activity">
    <reaction evidence="21">
        <text>vincristine(in) + ATP + H2O = vincristine(out) + ADP + phosphate + H(+)</text>
        <dbReference type="Rhea" id="RHEA:60160"/>
        <dbReference type="ChEBI" id="CHEBI:15377"/>
        <dbReference type="ChEBI" id="CHEBI:15378"/>
        <dbReference type="ChEBI" id="CHEBI:30616"/>
        <dbReference type="ChEBI" id="CHEBI:43474"/>
        <dbReference type="ChEBI" id="CHEBI:143658"/>
        <dbReference type="ChEBI" id="CHEBI:456216"/>
    </reaction>
    <physiologicalReaction direction="left-to-right" evidence="21">
        <dbReference type="Rhea" id="RHEA:60161"/>
    </physiologicalReaction>
</comment>
<evidence type="ECO:0000256" key="27">
    <source>
        <dbReference type="ARBA" id="ARBA00049901"/>
    </source>
</evidence>
<feature type="transmembrane region" description="Helical" evidence="32">
    <location>
        <begin position="34"/>
        <end position="58"/>
    </location>
</feature>
<reference evidence="35" key="1">
    <citation type="submission" date="2025-08" db="UniProtKB">
        <authorList>
            <consortium name="Ensembl"/>
        </authorList>
    </citation>
    <scope>IDENTIFICATION</scope>
</reference>
<dbReference type="PROSITE" id="PS50893">
    <property type="entry name" value="ABC_TRANSPORTER_2"/>
    <property type="match status" value="2"/>
</dbReference>
<keyword evidence="11" id="KW-1278">Translocase</keyword>
<comment type="catalytic activity">
    <reaction evidence="22">
        <text>sphing-4-enine 1-phosphate(in) + ATP + H2O = sphing-4-enine 1-phosphate(out) + ADP + phosphate + H(+)</text>
        <dbReference type="Rhea" id="RHEA:38951"/>
        <dbReference type="ChEBI" id="CHEBI:15377"/>
        <dbReference type="ChEBI" id="CHEBI:15378"/>
        <dbReference type="ChEBI" id="CHEBI:30616"/>
        <dbReference type="ChEBI" id="CHEBI:43474"/>
        <dbReference type="ChEBI" id="CHEBI:60119"/>
        <dbReference type="ChEBI" id="CHEBI:456216"/>
    </reaction>
    <physiologicalReaction direction="left-to-right" evidence="22">
        <dbReference type="Rhea" id="RHEA:38952"/>
    </physiologicalReaction>
</comment>
<evidence type="ECO:0000256" key="14">
    <source>
        <dbReference type="ARBA" id="ARBA00023136"/>
    </source>
</evidence>
<feature type="transmembrane region" description="Helical" evidence="32">
    <location>
        <begin position="897"/>
        <end position="924"/>
    </location>
</feature>
<comment type="catalytic activity">
    <reaction evidence="27">
        <text>prostaglandin A2-S-(S)-glutathione(in) + ATP + H2O = prostaglandin A2-S-(S)-glutathione(out) + ADP + phosphate + H(+)</text>
        <dbReference type="Rhea" id="RHEA:81699"/>
        <dbReference type="ChEBI" id="CHEBI:15377"/>
        <dbReference type="ChEBI" id="CHEBI:15378"/>
        <dbReference type="ChEBI" id="CHEBI:30616"/>
        <dbReference type="ChEBI" id="CHEBI:43474"/>
        <dbReference type="ChEBI" id="CHEBI:133769"/>
        <dbReference type="ChEBI" id="CHEBI:456216"/>
    </reaction>
    <physiologicalReaction direction="left-to-right" evidence="27">
        <dbReference type="Rhea" id="RHEA:81700"/>
    </physiologicalReaction>
</comment>
<comment type="catalytic activity">
    <reaction evidence="29">
        <text>S-[(2E,6E,10E)-geranylgeranyl]-L-glutathione(in) + ATP + H2O = S-[(2E,6E,10E)-geranylgeranyl]-L-glutathione(out) + ADP + phosphate + H(+)</text>
        <dbReference type="Rhea" id="RHEA:81611"/>
        <dbReference type="ChEBI" id="CHEBI:15377"/>
        <dbReference type="ChEBI" id="CHEBI:15378"/>
        <dbReference type="ChEBI" id="CHEBI:30616"/>
        <dbReference type="ChEBI" id="CHEBI:43474"/>
        <dbReference type="ChEBI" id="CHEBI:156326"/>
        <dbReference type="ChEBI" id="CHEBI:456216"/>
    </reaction>
    <physiologicalReaction direction="left-to-right" evidence="29">
        <dbReference type="Rhea" id="RHEA:81612"/>
    </physiologicalReaction>
</comment>
<evidence type="ECO:0000256" key="30">
    <source>
        <dbReference type="ARBA" id="ARBA00093570"/>
    </source>
</evidence>
<evidence type="ECO:0000256" key="2">
    <source>
        <dbReference type="ARBA" id="ARBA00009726"/>
    </source>
</evidence>
<dbReference type="Ensembl" id="ENSSBOT00000053664.1">
    <property type="protein sequence ID" value="ENSSBOP00000036729.1"/>
    <property type="gene ID" value="ENSSBOG00000034459.1"/>
</dbReference>
<dbReference type="EC" id="7.6.2.2" evidence="3"/>
<dbReference type="InterPro" id="IPR005292">
    <property type="entry name" value="MRP"/>
</dbReference>
<evidence type="ECO:0000256" key="1">
    <source>
        <dbReference type="ARBA" id="ARBA00004651"/>
    </source>
</evidence>
<organism evidence="35 36">
    <name type="scientific">Saimiri boliviensis boliviensis</name>
    <name type="common">Bolivian squirrel monkey</name>
    <dbReference type="NCBI Taxonomy" id="39432"/>
    <lineage>
        <taxon>Eukaryota</taxon>
        <taxon>Metazoa</taxon>
        <taxon>Chordata</taxon>
        <taxon>Craniata</taxon>
        <taxon>Vertebrata</taxon>
        <taxon>Euteleostomi</taxon>
        <taxon>Mammalia</taxon>
        <taxon>Eutheria</taxon>
        <taxon>Euarchontoglires</taxon>
        <taxon>Primates</taxon>
        <taxon>Haplorrhini</taxon>
        <taxon>Platyrrhini</taxon>
        <taxon>Cebidae</taxon>
        <taxon>Saimiriinae</taxon>
        <taxon>Saimiri</taxon>
    </lineage>
</organism>
<evidence type="ECO:0000256" key="17">
    <source>
        <dbReference type="ARBA" id="ARBA00041009"/>
    </source>
</evidence>
<evidence type="ECO:0000256" key="18">
    <source>
        <dbReference type="ARBA" id="ARBA00041345"/>
    </source>
</evidence>
<evidence type="ECO:0000256" key="3">
    <source>
        <dbReference type="ARBA" id="ARBA00012191"/>
    </source>
</evidence>
<feature type="transmembrane region" description="Helical" evidence="32">
    <location>
        <begin position="850"/>
        <end position="877"/>
    </location>
</feature>
<dbReference type="SUPFAM" id="SSF52540">
    <property type="entry name" value="P-loop containing nucleoside triphosphate hydrolases"/>
    <property type="match status" value="2"/>
</dbReference>
<comment type="catalytic activity">
    <reaction evidence="28">
        <text>prostaglandin A2-S-(R)-glutathione(in) + ATP + H2O = prostaglandin A2-S-(R)-glutathione(out) + ADP + phosphate + H(+)</text>
        <dbReference type="Rhea" id="RHEA:81695"/>
        <dbReference type="ChEBI" id="CHEBI:15377"/>
        <dbReference type="ChEBI" id="CHEBI:15378"/>
        <dbReference type="ChEBI" id="CHEBI:30616"/>
        <dbReference type="ChEBI" id="CHEBI:43474"/>
        <dbReference type="ChEBI" id="CHEBI:133768"/>
        <dbReference type="ChEBI" id="CHEBI:456216"/>
    </reaction>
    <physiologicalReaction direction="left-to-right" evidence="28">
        <dbReference type="Rhea" id="RHEA:81696"/>
    </physiologicalReaction>
</comment>
<keyword evidence="36" id="KW-1185">Reference proteome</keyword>
<keyword evidence="14 32" id="KW-0472">Membrane</keyword>
<feature type="domain" description="ABC transmembrane type-1" evidence="34">
    <location>
        <begin position="260"/>
        <end position="498"/>
    </location>
</feature>
<dbReference type="FunFam" id="3.40.50.300:FF:000293">
    <property type="entry name" value="ATP binding cassette subfamily C member 1"/>
    <property type="match status" value="1"/>
</dbReference>
<dbReference type="InterPro" id="IPR003593">
    <property type="entry name" value="AAA+_ATPase"/>
</dbReference>
<dbReference type="GO" id="GO:0006869">
    <property type="term" value="P:lipid transport"/>
    <property type="evidence" value="ECO:0007669"/>
    <property type="project" value="UniProtKB-KW"/>
</dbReference>
<dbReference type="GO" id="GO:0006805">
    <property type="term" value="P:xenobiotic metabolic process"/>
    <property type="evidence" value="ECO:0007669"/>
    <property type="project" value="UniProtKB-ARBA"/>
</dbReference>
<feature type="transmembrane region" description="Helical" evidence="32">
    <location>
        <begin position="371"/>
        <end position="393"/>
    </location>
</feature>
<feature type="transmembrane region" description="Helical" evidence="32">
    <location>
        <begin position="477"/>
        <end position="498"/>
    </location>
</feature>
<feature type="transmembrane region" description="Helical" evidence="32">
    <location>
        <begin position="399"/>
        <end position="417"/>
    </location>
</feature>
<evidence type="ECO:0000256" key="11">
    <source>
        <dbReference type="ARBA" id="ARBA00022967"/>
    </source>
</evidence>
<evidence type="ECO:0000256" key="25">
    <source>
        <dbReference type="ARBA" id="ARBA00048171"/>
    </source>
</evidence>
<dbReference type="InterPro" id="IPR011527">
    <property type="entry name" value="ABC1_TM_dom"/>
</dbReference>
<dbReference type="InterPro" id="IPR027417">
    <property type="entry name" value="P-loop_NTPase"/>
</dbReference>
<dbReference type="GO" id="GO:0043225">
    <property type="term" value="F:ATPase-coupled inorganic anion transmembrane transporter activity"/>
    <property type="evidence" value="ECO:0007669"/>
    <property type="project" value="UniProtKB-ARBA"/>
</dbReference>
<evidence type="ECO:0000256" key="23">
    <source>
        <dbReference type="ARBA" id="ARBA00047523"/>
    </source>
</evidence>
<evidence type="ECO:0000256" key="15">
    <source>
        <dbReference type="ARBA" id="ARBA00024220"/>
    </source>
</evidence>
<keyword evidence="8" id="KW-0547">Nucleotide-binding</keyword>
<evidence type="ECO:0000256" key="13">
    <source>
        <dbReference type="ARBA" id="ARBA00023055"/>
    </source>
</evidence>
<dbReference type="Pfam" id="PF00664">
    <property type="entry name" value="ABC_membrane"/>
    <property type="match status" value="2"/>
</dbReference>
<feature type="transmembrane region" description="Helical" evidence="32">
    <location>
        <begin position="1080"/>
        <end position="1100"/>
    </location>
</feature>
<dbReference type="GO" id="GO:0016887">
    <property type="term" value="F:ATP hydrolysis activity"/>
    <property type="evidence" value="ECO:0007669"/>
    <property type="project" value="InterPro"/>
</dbReference>
<evidence type="ECO:0000256" key="19">
    <source>
        <dbReference type="ARBA" id="ARBA00041913"/>
    </source>
</evidence>
<dbReference type="FunFam" id="1.20.1560.10:FF:000007">
    <property type="entry name" value="ATP-binding cassette subfamily C member 1"/>
    <property type="match status" value="1"/>
</dbReference>
<evidence type="ECO:0000256" key="4">
    <source>
        <dbReference type="ARBA" id="ARBA00022448"/>
    </source>
</evidence>
<keyword evidence="9" id="KW-0378">Hydrolase</keyword>
<feature type="domain" description="ABC transporter" evidence="33">
    <location>
        <begin position="1174"/>
        <end position="1408"/>
    </location>
</feature>
<evidence type="ECO:0000313" key="36">
    <source>
        <dbReference type="Proteomes" id="UP000233220"/>
    </source>
</evidence>
<dbReference type="GeneTree" id="ENSGT00940000160271"/>
<dbReference type="Pfam" id="PF00005">
    <property type="entry name" value="ABC_tran"/>
    <property type="match status" value="2"/>
</dbReference>
<dbReference type="CDD" id="cd18603">
    <property type="entry name" value="ABC_6TM_MRP1_2_3_6_D2_like"/>
    <property type="match status" value="1"/>
</dbReference>
<evidence type="ECO:0000256" key="6">
    <source>
        <dbReference type="ARBA" id="ARBA00022692"/>
    </source>
</evidence>
<feature type="transmembrane region" description="Helical" evidence="32">
    <location>
        <begin position="70"/>
        <end position="87"/>
    </location>
</feature>
<evidence type="ECO:0000256" key="29">
    <source>
        <dbReference type="ARBA" id="ARBA00049921"/>
    </source>
</evidence>
<comment type="catalytic activity">
    <reaction evidence="23">
        <text>leukotriene C4(in) + ATP + H2O = leukotriene C4(out) + ADP + phosphate + H(+)</text>
        <dbReference type="Rhea" id="RHEA:38963"/>
        <dbReference type="ChEBI" id="CHEBI:15377"/>
        <dbReference type="ChEBI" id="CHEBI:15378"/>
        <dbReference type="ChEBI" id="CHEBI:30616"/>
        <dbReference type="ChEBI" id="CHEBI:43474"/>
        <dbReference type="ChEBI" id="CHEBI:57973"/>
        <dbReference type="ChEBI" id="CHEBI:456216"/>
    </reaction>
    <physiologicalReaction direction="left-to-right" evidence="23">
        <dbReference type="Rhea" id="RHEA:38964"/>
    </physiologicalReaction>
</comment>
<sequence length="1412" mass="157698">MTPLNKTKTALGFLLWIVCWADLFYSFWERSRGIFLAPVFLVSPTLLGITMLLATFLIQLERRKGVQSSGIMLTFWLVALLCALAILRSKIMTALKADARMDLFRDVTFYVYFTLVLIQLVLSCFSDRSPLFSETIHDPNPCPESSASFLSRITFWWITGLMVQGFRQPLESSDLWSLNKEDISEQVVPVLVKNWKKEFAKSRKQPVKVVYSSKDPANPKGSSKVDVNEEVEALIVKSPQKEWNPSLFKVLYKTFGPYFLMSFLFKALHDLMMFAGPEILKLLISFVNDTTAPDWQGYFYTVLLFVCACLQTLLLHQYFHICFVSGMRIKTAVVGAVYRKALVITSSARKSSTVGEIVNLMSVDAQRFMDLATYINMVWSAPLQVILALYLLWLNLGPSVLAGVAVMVLMVPFNAVMAMKTKTYQVAHMKSKDNRIKLMNEILNGIKVLKLYAWELAFKDKVLDIRQEELKVLKKSAYLAAVGTFTWVCTPFLASVSLKRLRIFLSHEELEPDSIERRPVKDGGGTNSITVRNATFTWARSEPPTLNGITFSIPEGALVAVVGQVGCGKSSLLSALLAEMEKVEGHVAVKGSLAYVPQQAWIQNDSLRENILFGCQLEEQYYKSVIQACALLPDLEILPSGDRTEIGEKGVNLSGGQKQRVSLARAVYCNSDVYLFDDPLSAVDAHVGKHIFENVIGPKGMLKNKTRILVTHGVSYLPQVDVIIVMSGGKISEMGSYQELLARDGAFAEFLRTYASAEQGQDPEDNGVTGISSPGKEAKPMENGVLVTDRAGKQLQRQLSSSSSYSGDISRCHNSTAAEAKKEETWKLMEADKAQTGQVKLSVYWDYMKAIGLFVSFLSIFLFMCNHVASLASNYWLSLWTDDPIVNGTQEHTKVRLSVYGALGISQGIAVFGYSMAVSIGGIFASRRLHLTLLDNVLRSPMSFFERTPSGNLVNRFSKELDTVDSMIPQVIKMFMGSLFNVVGACIIILLATPIAAVIIPPLGLIYFFVQRFYVATSRQLKRLESVSRSPIYSHFNETLLGVSVIRAFEEQERFIRQSDLKVDENQKAYYPSIVANRWLAVRLECVGNCIVLFAALFAVMSRQSLSAGLVGLSVSYSLQVTTYLNWLVRMSSEMETNIVAVERLKEYSETEKEAPWQIQETAPPNSWPQAGRVEFRDYCLRYREGLDLVLRHISVTINGGEKVGIVGRTGAGKSSLTLGLFRINESAEGEIIIDDINIAKIGLHNLRFRITIIPQDPVLFSGSLRMNLDPFSQYSDEEVWTSLELAHLKDFVSALPDKLDHECTEGGENLSVGQRQLVCLARALLRKTKILVLDEATAAVDLETDDLIQSTIRTQFEGCTVLTIAHRLNTIMDYTRVIVLDKGEIREYGAPSDLLQQRGLFYSMAKDAGLV</sequence>
<comment type="catalytic activity">
    <reaction evidence="16">
        <text>ATP + H2O + xenobioticSide 1 = ADP + phosphate + xenobioticSide 2.</text>
        <dbReference type="EC" id="7.6.2.2"/>
    </reaction>
</comment>
<feature type="transmembrane region" description="Helical" evidence="32">
    <location>
        <begin position="258"/>
        <end position="277"/>
    </location>
</feature>
<feature type="transmembrane region" description="Helical" evidence="32">
    <location>
        <begin position="107"/>
        <end position="125"/>
    </location>
</feature>
<dbReference type="FunFam" id="1.20.1560.10:FF:000001">
    <property type="entry name" value="ATP-binding cassette subfamily C member 1"/>
    <property type="match status" value="1"/>
</dbReference>
<evidence type="ECO:0000259" key="33">
    <source>
        <dbReference type="PROSITE" id="PS50893"/>
    </source>
</evidence>
<dbReference type="SMART" id="SM00382">
    <property type="entry name" value="AAA"/>
    <property type="match status" value="2"/>
</dbReference>
<evidence type="ECO:0000256" key="24">
    <source>
        <dbReference type="ARBA" id="ARBA00047576"/>
    </source>
</evidence>
<evidence type="ECO:0000256" key="26">
    <source>
        <dbReference type="ARBA" id="ARBA00048825"/>
    </source>
</evidence>
<name>A0A2K6UXT8_SAIBB</name>
<evidence type="ECO:0000256" key="22">
    <source>
        <dbReference type="ARBA" id="ARBA00047354"/>
    </source>
</evidence>
<dbReference type="CDD" id="cd03244">
    <property type="entry name" value="ABCC_MRP_domain2"/>
    <property type="match status" value="1"/>
</dbReference>
<dbReference type="InterPro" id="IPR050173">
    <property type="entry name" value="ABC_transporter_C-like"/>
</dbReference>
<feature type="domain" description="ABC transporter" evidence="33">
    <location>
        <begin position="529"/>
        <end position="753"/>
    </location>
</feature>
<dbReference type="EC" id="7.6.2.3" evidence="15"/>
<evidence type="ECO:0000256" key="12">
    <source>
        <dbReference type="ARBA" id="ARBA00022989"/>
    </source>
</evidence>
<keyword evidence="10" id="KW-0067">ATP-binding</keyword>
<evidence type="ECO:0000259" key="34">
    <source>
        <dbReference type="PROSITE" id="PS50929"/>
    </source>
</evidence>
<comment type="similarity">
    <text evidence="2">Belongs to the ABC transporter superfamily. ABCC family. Conjugate transporter (TC 3.A.1.208) subfamily.</text>
</comment>
<evidence type="ECO:0000256" key="10">
    <source>
        <dbReference type="ARBA" id="ARBA00022840"/>
    </source>
</evidence>
<dbReference type="NCBIfam" id="TIGR00957">
    <property type="entry name" value="MRP_assoc_pro"/>
    <property type="match status" value="1"/>
</dbReference>
<dbReference type="PROSITE" id="PS50929">
    <property type="entry name" value="ABC_TM1F"/>
    <property type="match status" value="2"/>
</dbReference>
<evidence type="ECO:0000256" key="5">
    <source>
        <dbReference type="ARBA" id="ARBA00022475"/>
    </source>
</evidence>
<dbReference type="FunFam" id="3.40.50.300:FF:000074">
    <property type="entry name" value="Multidrug resistance-associated protein 5 isoform 1"/>
    <property type="match status" value="1"/>
</dbReference>
<evidence type="ECO:0000256" key="8">
    <source>
        <dbReference type="ARBA" id="ARBA00022741"/>
    </source>
</evidence>
<comment type="subunit">
    <text evidence="30">Monomer; does not require oligomerization for channel activity. May form oligomers in the membrane. Interacts with SLC26A3, SLC26A6 and NHERF1. Interacts with SHANK2. Interacts with MYO6. Interacts (via C-terminus) with GOPC (via PDZ domain); this promotes CFTR internalization and thereby decreases channel activity. Interacts with SLC4A7 through NHERF1. Found in a complex with MYO5B and RAB11A. Interacts with ANO1. Interacts with SLC26A8. Interacts with AHCYL1; the interaction increases CFTR activity. Interacts with CSE1L. The core-glycosylated form interacts with GORASP2 (via PDZ GRASP-type 1 domain) in respone to ER stress. Interacts with MARCHF2; the interaction leads to CFTR ubiqtuitination and degradation. Interacts with ADGRG2.</text>
</comment>
<dbReference type="Proteomes" id="UP000233220">
    <property type="component" value="Unplaced"/>
</dbReference>
<reference evidence="35" key="2">
    <citation type="submission" date="2025-09" db="UniProtKB">
        <authorList>
            <consortium name="Ensembl"/>
        </authorList>
    </citation>
    <scope>IDENTIFICATION</scope>
</reference>
<proteinExistence type="inferred from homology"/>
<gene>
    <name evidence="35" type="primary">ABCC1</name>
</gene>
<evidence type="ECO:0000256" key="28">
    <source>
        <dbReference type="ARBA" id="ARBA00049910"/>
    </source>
</evidence>
<keyword evidence="4" id="KW-0813">Transport</keyword>
<accession>A0A2K6UXT8</accession>
<dbReference type="GO" id="GO:0015431">
    <property type="term" value="F:ABC-type glutathione S-conjugate transporter activity"/>
    <property type="evidence" value="ECO:0007669"/>
    <property type="project" value="UniProtKB-EC"/>
</dbReference>
<evidence type="ECO:0000256" key="31">
    <source>
        <dbReference type="SAM" id="MobiDB-lite"/>
    </source>
</evidence>
<dbReference type="CDD" id="cd03250">
    <property type="entry name" value="ABCC_MRP_domain1"/>
    <property type="match status" value="1"/>
</dbReference>
<dbReference type="SUPFAM" id="SSF90123">
    <property type="entry name" value="ABC transporter transmembrane region"/>
    <property type="match status" value="2"/>
</dbReference>
<dbReference type="CDD" id="cd18595">
    <property type="entry name" value="ABC_6TM_MRP1_2_3_6_D1_like"/>
    <property type="match status" value="1"/>
</dbReference>
<feature type="transmembrane region" description="Helical" evidence="32">
    <location>
        <begin position="297"/>
        <end position="319"/>
    </location>
</feature>
<protein>
    <recommendedName>
        <fullName evidence="17">Multidrug resistance-associated protein 1</fullName>
        <ecNumber evidence="3">7.6.2.2</ecNumber>
        <ecNumber evidence="15">7.6.2.3</ecNumber>
    </recommendedName>
    <alternativeName>
        <fullName evidence="20">ATP-binding cassette sub-family C member 1</fullName>
    </alternativeName>
    <alternativeName>
        <fullName evidence="19">Glutathione-S-conjugate-translocating ATPase ABCC1</fullName>
    </alternativeName>
    <alternativeName>
        <fullName evidence="18">Leukotriene C(4) transporter</fullName>
    </alternativeName>
</protein>
<keyword evidence="6 32" id="KW-0812">Transmembrane</keyword>
<feature type="region of interest" description="Disordered" evidence="31">
    <location>
        <begin position="758"/>
        <end position="779"/>
    </location>
</feature>
<dbReference type="GO" id="GO:0005524">
    <property type="term" value="F:ATP binding"/>
    <property type="evidence" value="ECO:0007669"/>
    <property type="project" value="UniProtKB-KW"/>
</dbReference>
<evidence type="ECO:0000256" key="9">
    <source>
        <dbReference type="ARBA" id="ARBA00022801"/>
    </source>
</evidence>
<comment type="catalytic activity">
    <reaction evidence="24">
        <text>17beta-estradiol 17-O-(beta-D-glucuronate)(in) + ATP + H2O = 17beta-estradiol 17-O-(beta-D-glucuronate)(out) + ADP + phosphate + H(+)</text>
        <dbReference type="Rhea" id="RHEA:60128"/>
        <dbReference type="ChEBI" id="CHEBI:15377"/>
        <dbReference type="ChEBI" id="CHEBI:15378"/>
        <dbReference type="ChEBI" id="CHEBI:30616"/>
        <dbReference type="ChEBI" id="CHEBI:43474"/>
        <dbReference type="ChEBI" id="CHEBI:82961"/>
        <dbReference type="ChEBI" id="CHEBI:456216"/>
    </reaction>
    <physiologicalReaction direction="left-to-right" evidence="24">
        <dbReference type="Rhea" id="RHEA:60129"/>
    </physiologicalReaction>
</comment>
<evidence type="ECO:0000256" key="16">
    <source>
        <dbReference type="ARBA" id="ARBA00034018"/>
    </source>
</evidence>
<keyword evidence="13" id="KW-0445">Lipid transport</keyword>
<keyword evidence="5" id="KW-1003">Cell membrane</keyword>
<dbReference type="GO" id="GO:0016323">
    <property type="term" value="C:basolateral plasma membrane"/>
    <property type="evidence" value="ECO:0007669"/>
    <property type="project" value="TreeGrafter"/>
</dbReference>
<feature type="domain" description="ABC transmembrane type-1" evidence="34">
    <location>
        <begin position="857"/>
        <end position="1137"/>
    </location>
</feature>
<evidence type="ECO:0000256" key="32">
    <source>
        <dbReference type="SAM" id="Phobius"/>
    </source>
</evidence>
<dbReference type="Gene3D" id="1.20.1560.10">
    <property type="entry name" value="ABC transporter type 1, transmembrane domain"/>
    <property type="match status" value="2"/>
</dbReference>
<dbReference type="InterPro" id="IPR017871">
    <property type="entry name" value="ABC_transporter-like_CS"/>
</dbReference>
<dbReference type="PANTHER" id="PTHR24223:SF241">
    <property type="entry name" value="MULTIDRUG RESISTANCE-ASSOCIATED PROTEIN 1"/>
    <property type="match status" value="1"/>
</dbReference>
<dbReference type="Gene3D" id="3.40.50.300">
    <property type="entry name" value="P-loop containing nucleotide triphosphate hydrolases"/>
    <property type="match status" value="2"/>
</dbReference>
<keyword evidence="7" id="KW-0677">Repeat</keyword>
<dbReference type="GO" id="GO:0008559">
    <property type="term" value="F:ABC-type xenobiotic transporter activity"/>
    <property type="evidence" value="ECO:0007669"/>
    <property type="project" value="UniProtKB-EC"/>
</dbReference>